<dbReference type="PROSITE" id="PS50011">
    <property type="entry name" value="PROTEIN_KINASE_DOM"/>
    <property type="match status" value="1"/>
</dbReference>
<dbReference type="HOGENOM" id="CLU_1096001_0_0_1"/>
<dbReference type="InterPro" id="IPR011009">
    <property type="entry name" value="Kinase-like_dom_sf"/>
</dbReference>
<proteinExistence type="predicted"/>
<dbReference type="RefSeq" id="XP_005818305.1">
    <property type="nucleotide sequence ID" value="XM_005818248.1"/>
</dbReference>
<dbReference type="Proteomes" id="UP000011087">
    <property type="component" value="Unassembled WGS sequence"/>
</dbReference>
<evidence type="ECO:0000259" key="3">
    <source>
        <dbReference type="PROSITE" id="PS50011"/>
    </source>
</evidence>
<dbReference type="GO" id="GO:0004674">
    <property type="term" value="F:protein serine/threonine kinase activity"/>
    <property type="evidence" value="ECO:0007669"/>
    <property type="project" value="UniProtKB-EC"/>
</dbReference>
<protein>
    <recommendedName>
        <fullName evidence="1">non-specific serine/threonine protein kinase</fullName>
        <ecNumber evidence="1">2.7.11.1</ecNumber>
    </recommendedName>
</protein>
<sequence length="254" mass="28079">MSLKFSQSVSCGSAIPAPDAAPPQFLSHGAQAFIYTGRCNKGKASGRRVAIKVQERRPKTSYQVTTEYYVLSKLKGSSPRLFLQEPLAYGCHEDRCYILVTGMLGPNMLSLLPASKRMPARQVLLLAYQGLGLLEELHAAMYVHRDIKPENLVLGGEGLENQLHLIDFGTAEALVDLAGRRRLQAQAAEGTPAYMATTVHKKEPLSKRDDVEALLWTLLRLYLGELPWERLGGKQQGEEMPGRGAMSIDKASWR</sequence>
<feature type="region of interest" description="Disordered" evidence="2">
    <location>
        <begin position="233"/>
        <end position="254"/>
    </location>
</feature>
<reference evidence="5" key="3">
    <citation type="submission" date="2015-06" db="UniProtKB">
        <authorList>
            <consortium name="EnsemblProtists"/>
        </authorList>
    </citation>
    <scope>IDENTIFICATION</scope>
</reference>
<keyword evidence="6" id="KW-1185">Reference proteome</keyword>
<reference evidence="6" key="2">
    <citation type="submission" date="2012-11" db="EMBL/GenBank/DDBJ databases">
        <authorList>
            <person name="Kuo A."/>
            <person name="Curtis B.A."/>
            <person name="Tanifuji G."/>
            <person name="Burki F."/>
            <person name="Gruber A."/>
            <person name="Irimia M."/>
            <person name="Maruyama S."/>
            <person name="Arias M.C."/>
            <person name="Ball S.G."/>
            <person name="Gile G.H."/>
            <person name="Hirakawa Y."/>
            <person name="Hopkins J.F."/>
            <person name="Rensing S.A."/>
            <person name="Schmutz J."/>
            <person name="Symeonidi A."/>
            <person name="Elias M."/>
            <person name="Eveleigh R.J."/>
            <person name="Herman E.K."/>
            <person name="Klute M.J."/>
            <person name="Nakayama T."/>
            <person name="Obornik M."/>
            <person name="Reyes-Prieto A."/>
            <person name="Armbrust E.V."/>
            <person name="Aves S.J."/>
            <person name="Beiko R.G."/>
            <person name="Coutinho P."/>
            <person name="Dacks J.B."/>
            <person name="Durnford D.G."/>
            <person name="Fast N.M."/>
            <person name="Green B.R."/>
            <person name="Grisdale C."/>
            <person name="Hempe F."/>
            <person name="Henrissat B."/>
            <person name="Hoppner M.P."/>
            <person name="Ishida K.-I."/>
            <person name="Kim E."/>
            <person name="Koreny L."/>
            <person name="Kroth P.G."/>
            <person name="Liu Y."/>
            <person name="Malik S.-B."/>
            <person name="Maier U.G."/>
            <person name="McRose D."/>
            <person name="Mock T."/>
            <person name="Neilson J.A."/>
            <person name="Onodera N.T."/>
            <person name="Poole A.M."/>
            <person name="Pritham E.J."/>
            <person name="Richards T.A."/>
            <person name="Rocap G."/>
            <person name="Roy S.W."/>
            <person name="Sarai C."/>
            <person name="Schaack S."/>
            <person name="Shirato S."/>
            <person name="Slamovits C.H."/>
            <person name="Spencer D.F."/>
            <person name="Suzuki S."/>
            <person name="Worden A.Z."/>
            <person name="Zauner S."/>
            <person name="Barry K."/>
            <person name="Bell C."/>
            <person name="Bharti A.K."/>
            <person name="Crow J.A."/>
            <person name="Grimwood J."/>
            <person name="Kramer R."/>
            <person name="Lindquist E."/>
            <person name="Lucas S."/>
            <person name="Salamov A."/>
            <person name="McFadden G.I."/>
            <person name="Lane C.E."/>
            <person name="Keeling P.J."/>
            <person name="Gray M.W."/>
            <person name="Grigoriev I.V."/>
            <person name="Archibald J.M."/>
        </authorList>
    </citation>
    <scope>NUCLEOTIDE SEQUENCE</scope>
    <source>
        <strain evidence="6">CCMP2712</strain>
    </source>
</reference>
<dbReference type="OrthoDB" id="5579860at2759"/>
<feature type="domain" description="Protein kinase" evidence="3">
    <location>
        <begin position="20"/>
        <end position="254"/>
    </location>
</feature>
<dbReference type="EMBL" id="JH993302">
    <property type="protein sequence ID" value="EKX31325.1"/>
    <property type="molecule type" value="Genomic_DNA"/>
</dbReference>
<dbReference type="AlphaFoldDB" id="L1I657"/>
<dbReference type="STRING" id="905079.L1I657"/>
<evidence type="ECO:0000256" key="2">
    <source>
        <dbReference type="SAM" id="MobiDB-lite"/>
    </source>
</evidence>
<organism evidence="4">
    <name type="scientific">Guillardia theta (strain CCMP2712)</name>
    <name type="common">Cryptophyte</name>
    <dbReference type="NCBI Taxonomy" id="905079"/>
    <lineage>
        <taxon>Eukaryota</taxon>
        <taxon>Cryptophyceae</taxon>
        <taxon>Pyrenomonadales</taxon>
        <taxon>Geminigeraceae</taxon>
        <taxon>Guillardia</taxon>
    </lineage>
</organism>
<dbReference type="PaxDb" id="55529-EKX31325"/>
<dbReference type="KEGG" id="gtt:GUITHDRAFT_149378"/>
<dbReference type="InterPro" id="IPR000719">
    <property type="entry name" value="Prot_kinase_dom"/>
</dbReference>
<dbReference type="InterPro" id="IPR050235">
    <property type="entry name" value="CK1_Ser-Thr_kinase"/>
</dbReference>
<dbReference type="Gene3D" id="1.10.510.10">
    <property type="entry name" value="Transferase(Phosphotransferase) domain 1"/>
    <property type="match status" value="1"/>
</dbReference>
<reference evidence="4 6" key="1">
    <citation type="journal article" date="2012" name="Nature">
        <title>Algal genomes reveal evolutionary mosaicism and the fate of nucleomorphs.</title>
        <authorList>
            <consortium name="DOE Joint Genome Institute"/>
            <person name="Curtis B.A."/>
            <person name="Tanifuji G."/>
            <person name="Burki F."/>
            <person name="Gruber A."/>
            <person name="Irimia M."/>
            <person name="Maruyama S."/>
            <person name="Arias M.C."/>
            <person name="Ball S.G."/>
            <person name="Gile G.H."/>
            <person name="Hirakawa Y."/>
            <person name="Hopkins J.F."/>
            <person name="Kuo A."/>
            <person name="Rensing S.A."/>
            <person name="Schmutz J."/>
            <person name="Symeonidi A."/>
            <person name="Elias M."/>
            <person name="Eveleigh R.J."/>
            <person name="Herman E.K."/>
            <person name="Klute M.J."/>
            <person name="Nakayama T."/>
            <person name="Obornik M."/>
            <person name="Reyes-Prieto A."/>
            <person name="Armbrust E.V."/>
            <person name="Aves S.J."/>
            <person name="Beiko R.G."/>
            <person name="Coutinho P."/>
            <person name="Dacks J.B."/>
            <person name="Durnford D.G."/>
            <person name="Fast N.M."/>
            <person name="Green B.R."/>
            <person name="Grisdale C.J."/>
            <person name="Hempel F."/>
            <person name="Henrissat B."/>
            <person name="Hoppner M.P."/>
            <person name="Ishida K."/>
            <person name="Kim E."/>
            <person name="Koreny L."/>
            <person name="Kroth P.G."/>
            <person name="Liu Y."/>
            <person name="Malik S.B."/>
            <person name="Maier U.G."/>
            <person name="McRose D."/>
            <person name="Mock T."/>
            <person name="Neilson J.A."/>
            <person name="Onodera N.T."/>
            <person name="Poole A.M."/>
            <person name="Pritham E.J."/>
            <person name="Richards T.A."/>
            <person name="Rocap G."/>
            <person name="Roy S.W."/>
            <person name="Sarai C."/>
            <person name="Schaack S."/>
            <person name="Shirato S."/>
            <person name="Slamovits C.H."/>
            <person name="Spencer D.F."/>
            <person name="Suzuki S."/>
            <person name="Worden A.Z."/>
            <person name="Zauner S."/>
            <person name="Barry K."/>
            <person name="Bell C."/>
            <person name="Bharti A.K."/>
            <person name="Crow J.A."/>
            <person name="Grimwood J."/>
            <person name="Kramer R."/>
            <person name="Lindquist E."/>
            <person name="Lucas S."/>
            <person name="Salamov A."/>
            <person name="McFadden G.I."/>
            <person name="Lane C.E."/>
            <person name="Keeling P.J."/>
            <person name="Gray M.W."/>
            <person name="Grigoriev I.V."/>
            <person name="Archibald J.M."/>
        </authorList>
    </citation>
    <scope>NUCLEOTIDE SEQUENCE</scope>
    <source>
        <strain evidence="4 6">CCMP2712</strain>
    </source>
</reference>
<gene>
    <name evidence="4" type="ORF">GUITHDRAFT_149378</name>
</gene>
<dbReference type="GO" id="GO:0005524">
    <property type="term" value="F:ATP binding"/>
    <property type="evidence" value="ECO:0007669"/>
    <property type="project" value="InterPro"/>
</dbReference>
<accession>L1I657</accession>
<dbReference type="SUPFAM" id="SSF56112">
    <property type="entry name" value="Protein kinase-like (PK-like)"/>
    <property type="match status" value="1"/>
</dbReference>
<evidence type="ECO:0000313" key="4">
    <source>
        <dbReference type="EMBL" id="EKX31325.1"/>
    </source>
</evidence>
<dbReference type="PANTHER" id="PTHR11909">
    <property type="entry name" value="CASEIN KINASE-RELATED"/>
    <property type="match status" value="1"/>
</dbReference>
<dbReference type="Pfam" id="PF00069">
    <property type="entry name" value="Pkinase"/>
    <property type="match status" value="1"/>
</dbReference>
<name>L1I657_GUITC</name>
<dbReference type="InterPro" id="IPR008271">
    <property type="entry name" value="Ser/Thr_kinase_AS"/>
</dbReference>
<evidence type="ECO:0000313" key="6">
    <source>
        <dbReference type="Proteomes" id="UP000011087"/>
    </source>
</evidence>
<dbReference type="EC" id="2.7.11.1" evidence="1"/>
<dbReference type="EnsemblProtists" id="EKX31325">
    <property type="protein sequence ID" value="EKX31325"/>
    <property type="gene ID" value="GUITHDRAFT_149378"/>
</dbReference>
<evidence type="ECO:0000313" key="5">
    <source>
        <dbReference type="EnsemblProtists" id="EKX31325"/>
    </source>
</evidence>
<dbReference type="GeneID" id="17288047"/>
<evidence type="ECO:0000256" key="1">
    <source>
        <dbReference type="ARBA" id="ARBA00012513"/>
    </source>
</evidence>
<dbReference type="eggNOG" id="KOG1165">
    <property type="taxonomic scope" value="Eukaryota"/>
</dbReference>
<dbReference type="PROSITE" id="PS00108">
    <property type="entry name" value="PROTEIN_KINASE_ST"/>
    <property type="match status" value="1"/>
</dbReference>
<dbReference type="SMART" id="SM00220">
    <property type="entry name" value="S_TKc"/>
    <property type="match status" value="1"/>
</dbReference>